<reference evidence="1 2" key="1">
    <citation type="submission" date="2019-03" db="EMBL/GenBank/DDBJ databases">
        <title>Draft genome sequences of novel Actinobacteria.</title>
        <authorList>
            <person name="Sahin N."/>
            <person name="Ay H."/>
            <person name="Saygin H."/>
        </authorList>
    </citation>
    <scope>NUCLEOTIDE SEQUENCE [LARGE SCALE GENOMIC DNA]</scope>
    <source>
        <strain evidence="1 2">H3C3</strain>
    </source>
</reference>
<name>A0A4R5CFL1_9ACTN</name>
<dbReference type="RefSeq" id="WP_131888950.1">
    <property type="nucleotide sequence ID" value="NZ_SMKU01000003.1"/>
</dbReference>
<keyword evidence="2" id="KW-1185">Reference proteome</keyword>
<comment type="caution">
    <text evidence="1">The sequence shown here is derived from an EMBL/GenBank/DDBJ whole genome shotgun (WGS) entry which is preliminary data.</text>
</comment>
<evidence type="ECO:0000313" key="2">
    <source>
        <dbReference type="Proteomes" id="UP000294513"/>
    </source>
</evidence>
<evidence type="ECO:0000313" key="1">
    <source>
        <dbReference type="EMBL" id="TDD97190.1"/>
    </source>
</evidence>
<protein>
    <submittedName>
        <fullName evidence="1">Uncharacterized protein</fullName>
    </submittedName>
</protein>
<dbReference type="AlphaFoldDB" id="A0A4R5CFL1"/>
<dbReference type="Proteomes" id="UP000294513">
    <property type="component" value="Unassembled WGS sequence"/>
</dbReference>
<gene>
    <name evidence="1" type="ORF">E1298_01775</name>
</gene>
<accession>A0A4R5CFL1</accession>
<sequence length="124" mass="14196">MSVHWHYFSARANLSNLEFLAKFSKDGYASPDAAANELVKLYQRAYPQRAVRFAEIEQEILASDTYTMKGVEGQYFGMYRLVQCEQGECLNTERRIEAKVQEEAAIIVTIAYEAAMEAKRNDLN</sequence>
<proteinExistence type="predicted"/>
<dbReference type="EMBL" id="SMKU01000003">
    <property type="protein sequence ID" value="TDD97190.1"/>
    <property type="molecule type" value="Genomic_DNA"/>
</dbReference>
<organism evidence="1 2">
    <name type="scientific">Actinomadura rubrisoli</name>
    <dbReference type="NCBI Taxonomy" id="2530368"/>
    <lineage>
        <taxon>Bacteria</taxon>
        <taxon>Bacillati</taxon>
        <taxon>Actinomycetota</taxon>
        <taxon>Actinomycetes</taxon>
        <taxon>Streptosporangiales</taxon>
        <taxon>Thermomonosporaceae</taxon>
        <taxon>Actinomadura</taxon>
    </lineage>
</organism>